<accession>A0A9W3B2N7</accession>
<dbReference type="AlphaFoldDB" id="A0A9W3B2N7"/>
<gene>
    <name evidence="3" type="primary">LOC106060955</name>
</gene>
<sequence>MRPSRQKEIITSHVHDLENVNIKLEVLKDSVTRVKKRAILWLEEKDEASYLQIKQYLLERNSRFLQACIDIASDNDVTDESLREECEEMTSSSQPKVQGHKTNSMDLSRIEDLEKKIRSFTEYFETTEENFSRLNEQVETSSKKLLKRIKILEKKHTEQRKHIQEISQKQVDVETKYEQNSDQCLKELDQASDLIKLQTKSLSQKINQCKECNETILKKQNEIEDNLKTEIDTLTKQMQSFTDLTTTKTDTIVGNINTSEKQLMAIFKTNKEKEEKMELLLKAQEDLKKANNQTSENTLTEIERAKTEIECLRSEYKTLIIIVNELERNFKDSPNNFQKHVEEMDTILSSNTSEIKTLHKSVTDISKSLTQIKSFHDTTFPDFQAQFSTIYSAIRSWSKLSSAKIESEMKDLNVKILGFSKDIASFRDSNETEAFCLEVANMKETDIKKDTILTLFNYAGNVTLSPHYNMSTSTYTVPHDGIYLCCLMVENLTDMKVQFHVYYKDKSGKESPRVYSQAYHKDLTSCSVIPIYMYKGDQMYIKSALDYPLLKLGNNSFFSCVLLKKF</sequence>
<feature type="coiled-coil region" evidence="1">
    <location>
        <begin position="110"/>
        <end position="169"/>
    </location>
</feature>
<dbReference type="InterPro" id="IPR008983">
    <property type="entry name" value="Tumour_necrosis_fac-like_dom"/>
</dbReference>
<evidence type="ECO:0000313" key="3">
    <source>
        <dbReference type="RefSeq" id="XP_055893741.1"/>
    </source>
</evidence>
<protein>
    <submittedName>
        <fullName evidence="3">Repetitive organellar protein-like isoform X1</fullName>
    </submittedName>
</protein>
<name>A0A9W3B2N7_BIOGL</name>
<proteinExistence type="predicted"/>
<reference evidence="3" key="1">
    <citation type="submission" date="2025-08" db="UniProtKB">
        <authorList>
            <consortium name="RefSeq"/>
        </authorList>
    </citation>
    <scope>IDENTIFICATION</scope>
</reference>
<evidence type="ECO:0000256" key="1">
    <source>
        <dbReference type="SAM" id="Coils"/>
    </source>
</evidence>
<dbReference type="GeneID" id="106060955"/>
<keyword evidence="1" id="KW-0175">Coiled coil</keyword>
<dbReference type="OrthoDB" id="6190220at2759"/>
<dbReference type="Proteomes" id="UP001165740">
    <property type="component" value="Chromosome 8"/>
</dbReference>
<keyword evidence="2" id="KW-1185">Reference proteome</keyword>
<feature type="coiled-coil region" evidence="1">
    <location>
        <begin position="270"/>
        <end position="329"/>
    </location>
</feature>
<feature type="coiled-coil region" evidence="1">
    <location>
        <begin position="217"/>
        <end position="244"/>
    </location>
</feature>
<dbReference type="Gene3D" id="2.60.120.40">
    <property type="match status" value="1"/>
</dbReference>
<evidence type="ECO:0000313" key="2">
    <source>
        <dbReference type="Proteomes" id="UP001165740"/>
    </source>
</evidence>
<organism evidence="2 3">
    <name type="scientific">Biomphalaria glabrata</name>
    <name type="common">Bloodfluke planorb</name>
    <name type="synonym">Freshwater snail</name>
    <dbReference type="NCBI Taxonomy" id="6526"/>
    <lineage>
        <taxon>Eukaryota</taxon>
        <taxon>Metazoa</taxon>
        <taxon>Spiralia</taxon>
        <taxon>Lophotrochozoa</taxon>
        <taxon>Mollusca</taxon>
        <taxon>Gastropoda</taxon>
        <taxon>Heterobranchia</taxon>
        <taxon>Euthyneura</taxon>
        <taxon>Panpulmonata</taxon>
        <taxon>Hygrophila</taxon>
        <taxon>Lymnaeoidea</taxon>
        <taxon>Planorbidae</taxon>
        <taxon>Biomphalaria</taxon>
    </lineage>
</organism>
<dbReference type="RefSeq" id="XP_055893741.1">
    <property type="nucleotide sequence ID" value="XM_056037766.1"/>
</dbReference>